<dbReference type="InterPro" id="IPR036770">
    <property type="entry name" value="Ankyrin_rpt-contain_sf"/>
</dbReference>
<dbReference type="EMBL" id="MN740864">
    <property type="protein sequence ID" value="QHS82970.1"/>
    <property type="molecule type" value="Genomic_DNA"/>
</dbReference>
<dbReference type="SUPFAM" id="SSF48403">
    <property type="entry name" value="Ankyrin repeat"/>
    <property type="match status" value="1"/>
</dbReference>
<sequence length="175" mass="19666">MSRRDISVYNRKEDGTYYMPLQGGEGFAWNVVEIICNGYAEDTEFFLYSCGPYAHLSDANAKTVKSYVSEEFWPVGLKLACAYGRLGSLKTIVEVSAGKPWLREALEMGLQLAARHAERDVVKYLLHEARAVCDYDVHANNNGAAHEARERGHTDVCYSIAHSDESWADFCDERG</sequence>
<protein>
    <submittedName>
        <fullName evidence="1">Uncharacterized protein</fullName>
    </submittedName>
</protein>
<name>A0A6C0AUD3_9ZZZZ</name>
<organism evidence="1">
    <name type="scientific">viral metagenome</name>
    <dbReference type="NCBI Taxonomy" id="1070528"/>
    <lineage>
        <taxon>unclassified sequences</taxon>
        <taxon>metagenomes</taxon>
        <taxon>organismal metagenomes</taxon>
    </lineage>
</organism>
<accession>A0A6C0AUD3</accession>
<reference evidence="1" key="1">
    <citation type="journal article" date="2020" name="Nature">
        <title>Giant virus diversity and host interactions through global metagenomics.</title>
        <authorList>
            <person name="Schulz F."/>
            <person name="Roux S."/>
            <person name="Paez-Espino D."/>
            <person name="Jungbluth S."/>
            <person name="Walsh D.A."/>
            <person name="Denef V.J."/>
            <person name="McMahon K.D."/>
            <person name="Konstantinidis K.T."/>
            <person name="Eloe-Fadrosh E.A."/>
            <person name="Kyrpides N.C."/>
            <person name="Woyke T."/>
        </authorList>
    </citation>
    <scope>NUCLEOTIDE SEQUENCE</scope>
    <source>
        <strain evidence="1">GVMAG-S-1103017-74</strain>
    </source>
</reference>
<proteinExistence type="predicted"/>
<dbReference type="AlphaFoldDB" id="A0A6C0AUD3"/>
<evidence type="ECO:0000313" key="1">
    <source>
        <dbReference type="EMBL" id="QHS82970.1"/>
    </source>
</evidence>